<dbReference type="Gene3D" id="1.20.1250.20">
    <property type="entry name" value="MFS general substrate transporter like domains"/>
    <property type="match status" value="2"/>
</dbReference>
<comment type="caution">
    <text evidence="9">The sequence shown here is derived from an EMBL/GenBank/DDBJ whole genome shotgun (WGS) entry which is preliminary data.</text>
</comment>
<dbReference type="InterPro" id="IPR036259">
    <property type="entry name" value="MFS_trans_sf"/>
</dbReference>
<sequence>MKRRSDSKSKETVSQVEVNPVLSTVVSLDGREIEIHQLDADVALQYHQDAMDLVMEPEFERKLVRKIDWCLMPVIAALMSCQLMDKTTNSYASIMNLQKDLNMSDKEYSWVGSTFYFGYLIFQFPANLLLQKLPLSKTLGAAVMIWGVVLMCHAACTNAAGFLACRVILGVFEGFMNPAYVLLTSQWYRKSEQFMRACVWWGFQGFGTLLGAGIAYGLAVHRSGNYSFDSWRMLYIITGIITVVLGFVSLVHVPDLPVKAWFLNEKEKKYCVERVKGNQQGFGSHKFKRHQLLEAFQDPVLYLFFLYGMSYAIPNGGFTNFGSILLKGDFGFSTQNALLMGMPGGAIDIVFPISVAYLTYRFLNNNRLVSCIIVQIITIIGMCCLNFTSHRGSRLFGYLSFYMATSVSAGMVSVLSSNVAGSTKKVTMNTTYLVGYCVGNIIGPQTFISSQKPGYIGAKTAMLVSFAAGLLCIVSLLALYIHRNRIRDKKRAALGDKYQVPDTIAFADLTDIENPEFRYSL</sequence>
<accession>A0A9P8NU56</accession>
<keyword evidence="10" id="KW-1185">Reference proteome</keyword>
<feature type="transmembrane region" description="Helical" evidence="7">
    <location>
        <begin position="366"/>
        <end position="388"/>
    </location>
</feature>
<dbReference type="InterPro" id="IPR011701">
    <property type="entry name" value="MFS"/>
</dbReference>
<proteinExistence type="inferred from homology"/>
<feature type="transmembrane region" description="Helical" evidence="7">
    <location>
        <begin position="233"/>
        <end position="253"/>
    </location>
</feature>
<evidence type="ECO:0000313" key="10">
    <source>
        <dbReference type="Proteomes" id="UP000788993"/>
    </source>
</evidence>
<feature type="transmembrane region" description="Helical" evidence="7">
    <location>
        <begin position="338"/>
        <end position="360"/>
    </location>
</feature>
<reference evidence="9" key="2">
    <citation type="submission" date="2021-01" db="EMBL/GenBank/DDBJ databases">
        <authorList>
            <person name="Schikora-Tamarit M.A."/>
        </authorList>
    </citation>
    <scope>NUCLEOTIDE SEQUENCE</scope>
    <source>
        <strain evidence="9">NCAIM Y.01608</strain>
    </source>
</reference>
<feature type="transmembrane region" description="Helical" evidence="7">
    <location>
        <begin position="199"/>
        <end position="221"/>
    </location>
</feature>
<keyword evidence="2" id="KW-0813">Transport</keyword>
<keyword evidence="4 7" id="KW-1133">Transmembrane helix</keyword>
<comment type="subcellular location">
    <subcellularLocation>
        <location evidence="1">Membrane</location>
        <topology evidence="1">Multi-pass membrane protein</topology>
    </subcellularLocation>
</comment>
<evidence type="ECO:0000256" key="3">
    <source>
        <dbReference type="ARBA" id="ARBA00022692"/>
    </source>
</evidence>
<dbReference type="Pfam" id="PF07690">
    <property type="entry name" value="MFS_1"/>
    <property type="match status" value="1"/>
</dbReference>
<evidence type="ECO:0000256" key="1">
    <source>
        <dbReference type="ARBA" id="ARBA00004141"/>
    </source>
</evidence>
<dbReference type="PROSITE" id="PS50850">
    <property type="entry name" value="MFS"/>
    <property type="match status" value="1"/>
</dbReference>
<evidence type="ECO:0000256" key="6">
    <source>
        <dbReference type="ARBA" id="ARBA00037968"/>
    </source>
</evidence>
<feature type="transmembrane region" description="Helical" evidence="7">
    <location>
        <begin position="395"/>
        <end position="415"/>
    </location>
</feature>
<name>A0A9P8NU56_9ASCO</name>
<evidence type="ECO:0000256" key="2">
    <source>
        <dbReference type="ARBA" id="ARBA00022448"/>
    </source>
</evidence>
<dbReference type="FunFam" id="1.20.1250.20:FF:000064">
    <property type="entry name" value="MFS allantoate transporter"/>
    <property type="match status" value="1"/>
</dbReference>
<dbReference type="InterPro" id="IPR020846">
    <property type="entry name" value="MFS_dom"/>
</dbReference>
<dbReference type="PANTHER" id="PTHR43791">
    <property type="entry name" value="PERMEASE-RELATED"/>
    <property type="match status" value="1"/>
</dbReference>
<dbReference type="SUPFAM" id="SSF103473">
    <property type="entry name" value="MFS general substrate transporter"/>
    <property type="match status" value="1"/>
</dbReference>
<organism evidence="9 10">
    <name type="scientific">Ogataea polymorpha</name>
    <dbReference type="NCBI Taxonomy" id="460523"/>
    <lineage>
        <taxon>Eukaryota</taxon>
        <taxon>Fungi</taxon>
        <taxon>Dikarya</taxon>
        <taxon>Ascomycota</taxon>
        <taxon>Saccharomycotina</taxon>
        <taxon>Pichiomycetes</taxon>
        <taxon>Pichiales</taxon>
        <taxon>Pichiaceae</taxon>
        <taxon>Ogataea</taxon>
    </lineage>
</organism>
<reference evidence="9" key="1">
    <citation type="journal article" date="2021" name="Open Biol.">
        <title>Shared evolutionary footprints suggest mitochondrial oxidative damage underlies multiple complex I losses in fungi.</title>
        <authorList>
            <person name="Schikora-Tamarit M.A."/>
            <person name="Marcet-Houben M."/>
            <person name="Nosek J."/>
            <person name="Gabaldon T."/>
        </authorList>
    </citation>
    <scope>NUCLEOTIDE SEQUENCE</scope>
    <source>
        <strain evidence="9">NCAIM Y.01608</strain>
    </source>
</reference>
<dbReference type="EMBL" id="JAEUBD010001504">
    <property type="protein sequence ID" value="KAH3659790.1"/>
    <property type="molecule type" value="Genomic_DNA"/>
</dbReference>
<keyword evidence="3 7" id="KW-0812">Transmembrane</keyword>
<dbReference type="AlphaFoldDB" id="A0A9P8NU56"/>
<dbReference type="OrthoDB" id="6730379at2759"/>
<feature type="domain" description="Major facilitator superfamily (MFS) profile" evidence="8">
    <location>
        <begin position="71"/>
        <end position="487"/>
    </location>
</feature>
<feature type="transmembrane region" description="Helical" evidence="7">
    <location>
        <begin position="461"/>
        <end position="481"/>
    </location>
</feature>
<feature type="transmembrane region" description="Helical" evidence="7">
    <location>
        <begin position="142"/>
        <end position="169"/>
    </location>
</feature>
<feature type="transmembrane region" description="Helical" evidence="7">
    <location>
        <begin position="300"/>
        <end position="326"/>
    </location>
</feature>
<protein>
    <recommendedName>
        <fullName evidence="8">Major facilitator superfamily (MFS) profile domain-containing protein</fullName>
    </recommendedName>
</protein>
<dbReference type="PANTHER" id="PTHR43791:SF1">
    <property type="entry name" value="ALLANTOATE PERMEASE"/>
    <property type="match status" value="1"/>
</dbReference>
<keyword evidence="5 7" id="KW-0472">Membrane</keyword>
<evidence type="ECO:0000313" key="9">
    <source>
        <dbReference type="EMBL" id="KAH3659790.1"/>
    </source>
</evidence>
<evidence type="ECO:0000259" key="8">
    <source>
        <dbReference type="PROSITE" id="PS50850"/>
    </source>
</evidence>
<evidence type="ECO:0000256" key="7">
    <source>
        <dbReference type="SAM" id="Phobius"/>
    </source>
</evidence>
<dbReference type="Proteomes" id="UP000788993">
    <property type="component" value="Unassembled WGS sequence"/>
</dbReference>
<dbReference type="GO" id="GO:0016020">
    <property type="term" value="C:membrane"/>
    <property type="evidence" value="ECO:0007669"/>
    <property type="project" value="UniProtKB-SubCell"/>
</dbReference>
<dbReference type="GO" id="GO:0022857">
    <property type="term" value="F:transmembrane transporter activity"/>
    <property type="evidence" value="ECO:0007669"/>
    <property type="project" value="InterPro"/>
</dbReference>
<comment type="similarity">
    <text evidence="6">Belongs to the major facilitator superfamily. Allantoate permease family.</text>
</comment>
<gene>
    <name evidence="9" type="ORF">OGATHE_005835</name>
</gene>
<feature type="transmembrane region" description="Helical" evidence="7">
    <location>
        <begin position="108"/>
        <end position="130"/>
    </location>
</feature>
<evidence type="ECO:0000256" key="4">
    <source>
        <dbReference type="ARBA" id="ARBA00022989"/>
    </source>
</evidence>
<evidence type="ECO:0000256" key="5">
    <source>
        <dbReference type="ARBA" id="ARBA00023136"/>
    </source>
</evidence>